<dbReference type="Pfam" id="PF00270">
    <property type="entry name" value="DEAD"/>
    <property type="match status" value="1"/>
</dbReference>
<evidence type="ECO:0000256" key="2">
    <source>
        <dbReference type="ARBA" id="ARBA00022741"/>
    </source>
</evidence>
<dbReference type="Pfam" id="PF00271">
    <property type="entry name" value="Helicase_C"/>
    <property type="match status" value="1"/>
</dbReference>
<dbReference type="RefSeq" id="WP_183776584.1">
    <property type="nucleotide sequence ID" value="NZ_JACHFW010000023.1"/>
</dbReference>
<dbReference type="GO" id="GO:0009378">
    <property type="term" value="F:four-way junction helicase activity"/>
    <property type="evidence" value="ECO:0007669"/>
    <property type="project" value="TreeGrafter"/>
</dbReference>
<dbReference type="SMART" id="SM00490">
    <property type="entry name" value="HELICc"/>
    <property type="match status" value="1"/>
</dbReference>
<dbReference type="PROSITE" id="PS51192">
    <property type="entry name" value="HELICASE_ATP_BIND_1"/>
    <property type="match status" value="1"/>
</dbReference>
<evidence type="ECO:0000256" key="3">
    <source>
        <dbReference type="ARBA" id="ARBA00022840"/>
    </source>
</evidence>
<dbReference type="GO" id="GO:0003677">
    <property type="term" value="F:DNA binding"/>
    <property type="evidence" value="ECO:0007669"/>
    <property type="project" value="UniProtKB-KW"/>
</dbReference>
<gene>
    <name evidence="10" type="ORF">HNP82_003393</name>
</gene>
<comment type="similarity">
    <text evidence="1">Belongs to the helicase family. RecQ subfamily.</text>
</comment>
<dbReference type="EC" id="5.6.2.4" evidence="7"/>
<keyword evidence="3" id="KW-0067">ATP-binding</keyword>
<keyword evidence="5" id="KW-0413">Isomerase</keyword>
<dbReference type="SUPFAM" id="SSF52540">
    <property type="entry name" value="P-loop containing nucleoside triphosphate hydrolases"/>
    <property type="match status" value="1"/>
</dbReference>
<dbReference type="EMBL" id="JACHFW010000023">
    <property type="protein sequence ID" value="MBB5266236.1"/>
    <property type="molecule type" value="Genomic_DNA"/>
</dbReference>
<evidence type="ECO:0000259" key="8">
    <source>
        <dbReference type="PROSITE" id="PS51192"/>
    </source>
</evidence>
<comment type="catalytic activity">
    <reaction evidence="6">
        <text>Couples ATP hydrolysis with the unwinding of duplex DNA by translocating in the 3'-5' direction.</text>
        <dbReference type="EC" id="5.6.2.4"/>
    </reaction>
</comment>
<dbReference type="PANTHER" id="PTHR13710:SF105">
    <property type="entry name" value="ATP-DEPENDENT DNA HELICASE Q1"/>
    <property type="match status" value="1"/>
</dbReference>
<dbReference type="PANTHER" id="PTHR13710">
    <property type="entry name" value="DNA HELICASE RECQ FAMILY MEMBER"/>
    <property type="match status" value="1"/>
</dbReference>
<accession>A0A7W8HD15</accession>
<keyword evidence="2" id="KW-0547">Nucleotide-binding</keyword>
<protein>
    <recommendedName>
        <fullName evidence="7">DNA 3'-5' helicase</fullName>
        <ecNumber evidence="7">5.6.2.4</ecNumber>
    </recommendedName>
</protein>
<proteinExistence type="inferred from homology"/>
<dbReference type="Gene3D" id="3.40.50.300">
    <property type="entry name" value="P-loop containing nucleotide triphosphate hydrolases"/>
    <property type="match status" value="2"/>
</dbReference>
<evidence type="ECO:0000256" key="7">
    <source>
        <dbReference type="ARBA" id="ARBA00034808"/>
    </source>
</evidence>
<reference evidence="10 11" key="1">
    <citation type="submission" date="2020-08" db="EMBL/GenBank/DDBJ databases">
        <title>Genomic Encyclopedia of Type Strains, Phase IV (KMG-IV): sequencing the most valuable type-strain genomes for metagenomic binning, comparative biology and taxonomic classification.</title>
        <authorList>
            <person name="Goeker M."/>
        </authorList>
    </citation>
    <scope>NUCLEOTIDE SEQUENCE [LARGE SCALE GENOMIC DNA]</scope>
    <source>
        <strain evidence="10 11">DSM 106146</strain>
    </source>
</reference>
<feature type="domain" description="Helicase C-terminal" evidence="9">
    <location>
        <begin position="380"/>
        <end position="530"/>
    </location>
</feature>
<keyword evidence="10" id="KW-0347">Helicase</keyword>
<evidence type="ECO:0000313" key="11">
    <source>
        <dbReference type="Proteomes" id="UP000543642"/>
    </source>
</evidence>
<dbReference type="GO" id="GO:0005524">
    <property type="term" value="F:ATP binding"/>
    <property type="evidence" value="ECO:0007669"/>
    <property type="project" value="UniProtKB-KW"/>
</dbReference>
<keyword evidence="4" id="KW-0238">DNA-binding</keyword>
<dbReference type="AlphaFoldDB" id="A0A7W8HD15"/>
<sequence length="815" mass="93951">MFYVVGKKMIEKHNIIENIEKVINEEAEGDWFLTKAEYPNAVDNALENVAIRLLNTYKKYREGTAGKSDYISSLRNFMLSYQTELRIEEYGLLDDNHYGIYFNPSSHKYYTTYEIPEYIEHKEFVEKAFINSSTEIPANNSPYCLATNKYLRELTGFKEFKSIEQKLCVYGALNTPETYTTLVSMPTGGGKSLVTQAISYEKTGLSIVVVPTVSLAIDQERVAKKNIRISQDGEIFCYYSGSKNIEKISNAIKNQTAKLLFISPEALIKNEHFKELISYANSLRYIKNIIIDEAHIVVAWGDFFRVDYQCLGPWRRDLLKVNPDIRTFLLSATFKDDTVITLKKMFSEPGKWLEIRCDALRKEPRFIMVKAKSYKEKRAKVLNLINIMPKPLILYVNSPYEAEQWKTFFEGYGYSNIKTFTGDTKSDERLVLINEWSDNQYEIMIATSAFGVGVDKPDVRTVLHLYVPDGPDSYYQELGRGGRDGLQCLSIMCIEMDDVNKAYKHVSKVLTTEKLWGRWWSMYKNPANMWSGGEISIFASTKPNYSRINYFEEGNDTDEKWNINVLLLLNRYDLIRISAIELDDDNRYIFTVKIVNDLITSNTEETKTLFEAVREKEVAKSLSSFSLMRNAIEKEAQLCWSSMFYETYPLVSEYCPGCGQHINVVRDEINRFPLLVGVDGPRKTLTPSAKEFFSHTREALIISQQDSTEIIKQYQPNVVVTNDSILYDEDSHPKLIYVNYQELKTLLKYDNGYYISGVVMAVYSDDPVVAREEYQQVRKCIKKGNTVIHISKKDFCISNTSDKTISLDIDGKVIR</sequence>
<dbReference type="GO" id="GO:0005694">
    <property type="term" value="C:chromosome"/>
    <property type="evidence" value="ECO:0007669"/>
    <property type="project" value="TreeGrafter"/>
</dbReference>
<feature type="domain" description="Helicase ATP-binding" evidence="8">
    <location>
        <begin position="172"/>
        <end position="352"/>
    </location>
</feature>
<dbReference type="PROSITE" id="PS51194">
    <property type="entry name" value="HELICASE_CTER"/>
    <property type="match status" value="1"/>
</dbReference>
<evidence type="ECO:0000256" key="6">
    <source>
        <dbReference type="ARBA" id="ARBA00034617"/>
    </source>
</evidence>
<dbReference type="InterPro" id="IPR014001">
    <property type="entry name" value="Helicase_ATP-bd"/>
</dbReference>
<dbReference type="Proteomes" id="UP000543642">
    <property type="component" value="Unassembled WGS sequence"/>
</dbReference>
<evidence type="ECO:0000313" key="10">
    <source>
        <dbReference type="EMBL" id="MBB5266236.1"/>
    </source>
</evidence>
<dbReference type="InterPro" id="IPR001650">
    <property type="entry name" value="Helicase_C-like"/>
</dbReference>
<dbReference type="GO" id="GO:0005737">
    <property type="term" value="C:cytoplasm"/>
    <property type="evidence" value="ECO:0007669"/>
    <property type="project" value="TreeGrafter"/>
</dbReference>
<keyword evidence="10" id="KW-0378">Hydrolase</keyword>
<organism evidence="10 11">
    <name type="scientific">Catenibacillus scindens</name>
    <dbReference type="NCBI Taxonomy" id="673271"/>
    <lineage>
        <taxon>Bacteria</taxon>
        <taxon>Bacillati</taxon>
        <taxon>Bacillota</taxon>
        <taxon>Clostridia</taxon>
        <taxon>Lachnospirales</taxon>
        <taxon>Lachnospiraceae</taxon>
        <taxon>Catenibacillus</taxon>
    </lineage>
</organism>
<evidence type="ECO:0000256" key="5">
    <source>
        <dbReference type="ARBA" id="ARBA00023235"/>
    </source>
</evidence>
<evidence type="ECO:0000256" key="4">
    <source>
        <dbReference type="ARBA" id="ARBA00023125"/>
    </source>
</evidence>
<dbReference type="InterPro" id="IPR027417">
    <property type="entry name" value="P-loop_NTPase"/>
</dbReference>
<name>A0A7W8HD15_9FIRM</name>
<evidence type="ECO:0000256" key="1">
    <source>
        <dbReference type="ARBA" id="ARBA00005446"/>
    </source>
</evidence>
<dbReference type="SMART" id="SM00487">
    <property type="entry name" value="DEXDc"/>
    <property type="match status" value="1"/>
</dbReference>
<comment type="caution">
    <text evidence="10">The sequence shown here is derived from an EMBL/GenBank/DDBJ whole genome shotgun (WGS) entry which is preliminary data.</text>
</comment>
<dbReference type="GO" id="GO:0043138">
    <property type="term" value="F:3'-5' DNA helicase activity"/>
    <property type="evidence" value="ECO:0007669"/>
    <property type="project" value="UniProtKB-EC"/>
</dbReference>
<dbReference type="InterPro" id="IPR011545">
    <property type="entry name" value="DEAD/DEAH_box_helicase_dom"/>
</dbReference>
<dbReference type="GO" id="GO:0016787">
    <property type="term" value="F:hydrolase activity"/>
    <property type="evidence" value="ECO:0007669"/>
    <property type="project" value="UniProtKB-KW"/>
</dbReference>
<keyword evidence="11" id="KW-1185">Reference proteome</keyword>
<dbReference type="GO" id="GO:0000724">
    <property type="term" value="P:double-strand break repair via homologous recombination"/>
    <property type="evidence" value="ECO:0007669"/>
    <property type="project" value="TreeGrafter"/>
</dbReference>
<evidence type="ECO:0000259" key="9">
    <source>
        <dbReference type="PROSITE" id="PS51194"/>
    </source>
</evidence>